<comment type="caution">
    <text evidence="1">The sequence shown here is derived from an EMBL/GenBank/DDBJ whole genome shotgun (WGS) entry which is preliminary data.</text>
</comment>
<reference evidence="1 2" key="1">
    <citation type="submission" date="2020-08" db="EMBL/GenBank/DDBJ databases">
        <title>Genomic Encyclopedia of Type Strains, Phase IV (KMG-V): Genome sequencing to study the core and pangenomes of soil and plant-associated prokaryotes.</title>
        <authorList>
            <person name="Whitman W."/>
        </authorList>
    </citation>
    <scope>NUCLEOTIDE SEQUENCE [LARGE SCALE GENOMIC DNA]</scope>
    <source>
        <strain evidence="1 2">M8US30</strain>
    </source>
</reference>
<organism evidence="1 2">
    <name type="scientific">Tunturiibacter lichenicola</name>
    <dbReference type="NCBI Taxonomy" id="2051959"/>
    <lineage>
        <taxon>Bacteria</taxon>
        <taxon>Pseudomonadati</taxon>
        <taxon>Acidobacteriota</taxon>
        <taxon>Terriglobia</taxon>
        <taxon>Terriglobales</taxon>
        <taxon>Acidobacteriaceae</taxon>
        <taxon>Tunturiibacter</taxon>
    </lineage>
</organism>
<dbReference type="EMBL" id="JACHDZ010000001">
    <property type="protein sequence ID" value="MBB5342884.1"/>
    <property type="molecule type" value="Genomic_DNA"/>
</dbReference>
<evidence type="ECO:0000313" key="2">
    <source>
        <dbReference type="Proteomes" id="UP000569092"/>
    </source>
</evidence>
<gene>
    <name evidence="1" type="ORF">HDF10_000834</name>
</gene>
<proteinExistence type="predicted"/>
<dbReference type="AlphaFoldDB" id="A0A7W8J7R5"/>
<evidence type="ECO:0000313" key="1">
    <source>
        <dbReference type="EMBL" id="MBB5342884.1"/>
    </source>
</evidence>
<dbReference type="Proteomes" id="UP000569092">
    <property type="component" value="Unassembled WGS sequence"/>
</dbReference>
<name>A0A7W8J7R5_9BACT</name>
<protein>
    <submittedName>
        <fullName evidence="1">Uncharacterized protein</fullName>
    </submittedName>
</protein>
<accession>A0A7W8J7R5</accession>
<sequence>MLISAVADGVLFFAGAFEGEAAVLEDTDGAGEVGEGVGEDSVCGAGGFDPVDHGFGGFEGVAVEAELGEDGVANLGGVGVVGPAKAADRADEGCGLVGGGGEEDVAVPADVGGVVGETLLEELEDVRLPVGVGPLGGDAAVEDVA</sequence>